<name>A0AAV7YMI0_9EUKA</name>
<dbReference type="AlphaFoldDB" id="A0AAV7YMI0"/>
<dbReference type="Proteomes" id="UP001146793">
    <property type="component" value="Unassembled WGS sequence"/>
</dbReference>
<reference evidence="2" key="1">
    <citation type="submission" date="2022-08" db="EMBL/GenBank/DDBJ databases">
        <title>Novel sulphate-reducing endosymbionts in the free-living metamonad Anaeramoeba.</title>
        <authorList>
            <person name="Jerlstrom-Hultqvist J."/>
            <person name="Cepicka I."/>
            <person name="Gallot-Lavallee L."/>
            <person name="Salas-Leiva D."/>
            <person name="Curtis B.A."/>
            <person name="Zahonova K."/>
            <person name="Pipaliya S."/>
            <person name="Dacks J."/>
            <person name="Roger A.J."/>
        </authorList>
    </citation>
    <scope>NUCLEOTIDE SEQUENCE</scope>
    <source>
        <strain evidence="2">Busselton2</strain>
    </source>
</reference>
<evidence type="ECO:0000256" key="1">
    <source>
        <dbReference type="SAM" id="Coils"/>
    </source>
</evidence>
<organism evidence="2 3">
    <name type="scientific">Anaeramoeba flamelloides</name>
    <dbReference type="NCBI Taxonomy" id="1746091"/>
    <lineage>
        <taxon>Eukaryota</taxon>
        <taxon>Metamonada</taxon>
        <taxon>Anaeramoebidae</taxon>
        <taxon>Anaeramoeba</taxon>
    </lineage>
</organism>
<sequence>MTKTYNQKCFLSSFEETNYFQILDEKDFSKNDNDSLYYSKTDLRESLEEYLDILNMIQSNKKDLEKKIEELSYLEKPETEKKFPKPLNIRKTKKAFRQCENPKKKQKEEEKFELAYTIRDKRREFLSAVLSKEQIKELSQFYSPKQKHRILKQRQKNLPQKKTIEEQFGLTHNQFIIPKSKSVINFQNDKKKSFMTKIKRYFSSYL</sequence>
<keyword evidence="1" id="KW-0175">Coiled coil</keyword>
<accession>A0AAV7YMI0</accession>
<evidence type="ECO:0000313" key="3">
    <source>
        <dbReference type="Proteomes" id="UP001146793"/>
    </source>
</evidence>
<feature type="coiled-coil region" evidence="1">
    <location>
        <begin position="47"/>
        <end position="74"/>
    </location>
</feature>
<gene>
    <name evidence="2" type="ORF">M0812_24172</name>
</gene>
<proteinExistence type="predicted"/>
<comment type="caution">
    <text evidence="2">The sequence shown here is derived from an EMBL/GenBank/DDBJ whole genome shotgun (WGS) entry which is preliminary data.</text>
</comment>
<dbReference type="EMBL" id="JANTQA010000057">
    <property type="protein sequence ID" value="KAJ3428838.1"/>
    <property type="molecule type" value="Genomic_DNA"/>
</dbReference>
<protein>
    <submittedName>
        <fullName evidence="2">Uncharacterized protein</fullName>
    </submittedName>
</protein>
<evidence type="ECO:0000313" key="2">
    <source>
        <dbReference type="EMBL" id="KAJ3428838.1"/>
    </source>
</evidence>